<dbReference type="Pfam" id="PF00528">
    <property type="entry name" value="BPD_transp_1"/>
    <property type="match status" value="1"/>
</dbReference>
<feature type="transmembrane region" description="Helical" evidence="7">
    <location>
        <begin position="250"/>
        <end position="275"/>
    </location>
</feature>
<dbReference type="GO" id="GO:0005886">
    <property type="term" value="C:plasma membrane"/>
    <property type="evidence" value="ECO:0007669"/>
    <property type="project" value="UniProtKB-SubCell"/>
</dbReference>
<dbReference type="PROSITE" id="PS50928">
    <property type="entry name" value="ABC_TM1"/>
    <property type="match status" value="1"/>
</dbReference>
<name>A0A3A9YUW4_9ACTN</name>
<proteinExistence type="inferred from homology"/>
<feature type="transmembrane region" description="Helical" evidence="7">
    <location>
        <begin position="131"/>
        <end position="153"/>
    </location>
</feature>
<sequence>MSEPTGHGATPPETAGGAAAAPGPAGAPATTPPREPHEPHEPHEPGGRHEVDGAAERAPSRGPLRDPVVLGSLGVLVFLALAGLILPSLLPHGPNELVSDRALDGPSWGHPLGTDELGRDLLARVLAGIRVSLLVIVSSVPLALAAGGLLGLFSSASRWLDTPVQRLFDVVLAFPSLILGLACAAVLGSGLTSVIVTVAVAASPVTGRVLRDAVRSQATRDYVVSARVLGVGTWRLYLRHILPNCFDVVLVQAALACATAVFVEGGMSFLGLGVPPPGASLGSLLSTSLNVLTSAPFYAAGPLVVISALVLCFTLLSDALNRTMAAR</sequence>
<evidence type="ECO:0000256" key="5">
    <source>
        <dbReference type="ARBA" id="ARBA00022989"/>
    </source>
</evidence>
<dbReference type="AlphaFoldDB" id="A0A3A9YUW4"/>
<evidence type="ECO:0000259" key="9">
    <source>
        <dbReference type="PROSITE" id="PS50928"/>
    </source>
</evidence>
<keyword evidence="4 7" id="KW-0812">Transmembrane</keyword>
<evidence type="ECO:0000256" key="4">
    <source>
        <dbReference type="ARBA" id="ARBA00022692"/>
    </source>
</evidence>
<dbReference type="OrthoDB" id="3531748at2"/>
<evidence type="ECO:0000256" key="3">
    <source>
        <dbReference type="ARBA" id="ARBA00022475"/>
    </source>
</evidence>
<dbReference type="GO" id="GO:0055085">
    <property type="term" value="P:transmembrane transport"/>
    <property type="evidence" value="ECO:0007669"/>
    <property type="project" value="InterPro"/>
</dbReference>
<evidence type="ECO:0000256" key="8">
    <source>
        <dbReference type="SAM" id="MobiDB-lite"/>
    </source>
</evidence>
<accession>A0A3A9YUW4</accession>
<dbReference type="RefSeq" id="WP_120681926.1">
    <property type="nucleotide sequence ID" value="NZ_RBAL01000012.1"/>
</dbReference>
<protein>
    <submittedName>
        <fullName evidence="10">ABC transporter permease</fullName>
    </submittedName>
</protein>
<evidence type="ECO:0000256" key="6">
    <source>
        <dbReference type="ARBA" id="ARBA00023136"/>
    </source>
</evidence>
<feature type="transmembrane region" description="Helical" evidence="7">
    <location>
        <begin position="295"/>
        <end position="317"/>
    </location>
</feature>
<dbReference type="PANTHER" id="PTHR43386:SF1">
    <property type="entry name" value="D,D-DIPEPTIDE TRANSPORT SYSTEM PERMEASE PROTEIN DDPC-RELATED"/>
    <property type="match status" value="1"/>
</dbReference>
<comment type="caution">
    <text evidence="10">The sequence shown here is derived from an EMBL/GenBank/DDBJ whole genome shotgun (WGS) entry which is preliminary data.</text>
</comment>
<dbReference type="InterPro" id="IPR050366">
    <property type="entry name" value="BP-dependent_transpt_permease"/>
</dbReference>
<reference evidence="10 11" key="1">
    <citation type="journal article" date="2014" name="Int. J. Syst. Evol. Microbiol.">
        <title>Streptomyces hoynatensis sp. nov., isolated from deep marine sediment.</title>
        <authorList>
            <person name="Veyisoglu A."/>
            <person name="Sahin N."/>
        </authorList>
    </citation>
    <scope>NUCLEOTIDE SEQUENCE [LARGE SCALE GENOMIC DNA]</scope>
    <source>
        <strain evidence="10 11">KCTC 29097</strain>
    </source>
</reference>
<comment type="similarity">
    <text evidence="7">Belongs to the binding-protein-dependent transport system permease family.</text>
</comment>
<keyword evidence="2 7" id="KW-0813">Transport</keyword>
<feature type="transmembrane region" description="Helical" evidence="7">
    <location>
        <begin position="68"/>
        <end position="90"/>
    </location>
</feature>
<dbReference type="Proteomes" id="UP000272474">
    <property type="component" value="Unassembled WGS sequence"/>
</dbReference>
<feature type="transmembrane region" description="Helical" evidence="7">
    <location>
        <begin position="174"/>
        <end position="202"/>
    </location>
</feature>
<evidence type="ECO:0000256" key="7">
    <source>
        <dbReference type="RuleBase" id="RU363032"/>
    </source>
</evidence>
<organism evidence="10 11">
    <name type="scientific">Streptomyces hoynatensis</name>
    <dbReference type="NCBI Taxonomy" id="1141874"/>
    <lineage>
        <taxon>Bacteria</taxon>
        <taxon>Bacillati</taxon>
        <taxon>Actinomycetota</taxon>
        <taxon>Actinomycetes</taxon>
        <taxon>Kitasatosporales</taxon>
        <taxon>Streptomycetaceae</taxon>
        <taxon>Streptomyces</taxon>
    </lineage>
</organism>
<evidence type="ECO:0000313" key="11">
    <source>
        <dbReference type="Proteomes" id="UP000272474"/>
    </source>
</evidence>
<evidence type="ECO:0000313" key="10">
    <source>
        <dbReference type="EMBL" id="RKN39828.1"/>
    </source>
</evidence>
<dbReference type="InterPro" id="IPR000515">
    <property type="entry name" value="MetI-like"/>
</dbReference>
<feature type="domain" description="ABC transmembrane type-1" evidence="9">
    <location>
        <begin position="129"/>
        <end position="317"/>
    </location>
</feature>
<evidence type="ECO:0000256" key="2">
    <source>
        <dbReference type="ARBA" id="ARBA00022448"/>
    </source>
</evidence>
<dbReference type="SUPFAM" id="SSF161098">
    <property type="entry name" value="MetI-like"/>
    <property type="match status" value="1"/>
</dbReference>
<keyword evidence="11" id="KW-1185">Reference proteome</keyword>
<gene>
    <name evidence="10" type="ORF">D7294_20625</name>
</gene>
<dbReference type="EMBL" id="RBAL01000012">
    <property type="protein sequence ID" value="RKN39828.1"/>
    <property type="molecule type" value="Genomic_DNA"/>
</dbReference>
<dbReference type="PANTHER" id="PTHR43386">
    <property type="entry name" value="OLIGOPEPTIDE TRANSPORT SYSTEM PERMEASE PROTEIN APPC"/>
    <property type="match status" value="1"/>
</dbReference>
<dbReference type="CDD" id="cd06261">
    <property type="entry name" value="TM_PBP2"/>
    <property type="match status" value="1"/>
</dbReference>
<feature type="region of interest" description="Disordered" evidence="8">
    <location>
        <begin position="1"/>
        <end position="64"/>
    </location>
</feature>
<keyword evidence="5 7" id="KW-1133">Transmembrane helix</keyword>
<feature type="compositionally biased region" description="Basic and acidic residues" evidence="8">
    <location>
        <begin position="34"/>
        <end position="59"/>
    </location>
</feature>
<feature type="compositionally biased region" description="Low complexity" evidence="8">
    <location>
        <begin position="1"/>
        <end position="29"/>
    </location>
</feature>
<keyword evidence="6 7" id="KW-0472">Membrane</keyword>
<evidence type="ECO:0000256" key="1">
    <source>
        <dbReference type="ARBA" id="ARBA00004651"/>
    </source>
</evidence>
<comment type="subcellular location">
    <subcellularLocation>
        <location evidence="1 7">Cell membrane</location>
        <topology evidence="1 7">Multi-pass membrane protein</topology>
    </subcellularLocation>
</comment>
<dbReference type="Gene3D" id="1.10.3720.10">
    <property type="entry name" value="MetI-like"/>
    <property type="match status" value="1"/>
</dbReference>
<keyword evidence="3" id="KW-1003">Cell membrane</keyword>
<dbReference type="InterPro" id="IPR035906">
    <property type="entry name" value="MetI-like_sf"/>
</dbReference>